<evidence type="ECO:0000313" key="1">
    <source>
        <dbReference type="EMBL" id="EEC10049.1"/>
    </source>
</evidence>
<reference evidence="1 3" key="1">
    <citation type="submission" date="2008-03" db="EMBL/GenBank/DDBJ databases">
        <title>Annotation of Ixodes scapularis.</title>
        <authorList>
            <consortium name="Ixodes scapularis Genome Project Consortium"/>
            <person name="Caler E."/>
            <person name="Hannick L.I."/>
            <person name="Bidwell S."/>
            <person name="Joardar V."/>
            <person name="Thiagarajan M."/>
            <person name="Amedeo P."/>
            <person name="Galinsky K.J."/>
            <person name="Schobel S."/>
            <person name="Inman J."/>
            <person name="Hostetler J."/>
            <person name="Miller J."/>
            <person name="Hammond M."/>
            <person name="Megy K."/>
            <person name="Lawson D."/>
            <person name="Kodira C."/>
            <person name="Sutton G."/>
            <person name="Meyer J."/>
            <person name="Hill C.A."/>
            <person name="Birren B."/>
            <person name="Nene V."/>
            <person name="Collins F."/>
            <person name="Alarcon-Chaidez F."/>
            <person name="Wikel S."/>
            <person name="Strausberg R."/>
        </authorList>
    </citation>
    <scope>NUCLEOTIDE SEQUENCE [LARGE SCALE GENOMIC DNA]</scope>
    <source>
        <strain evidence="3">Wikel</strain>
        <strain evidence="1">Wikel colony</strain>
    </source>
</reference>
<organism>
    <name type="scientific">Ixodes scapularis</name>
    <name type="common">Black-legged tick</name>
    <name type="synonym">Deer tick</name>
    <dbReference type="NCBI Taxonomy" id="6945"/>
    <lineage>
        <taxon>Eukaryota</taxon>
        <taxon>Metazoa</taxon>
        <taxon>Ecdysozoa</taxon>
        <taxon>Arthropoda</taxon>
        <taxon>Chelicerata</taxon>
        <taxon>Arachnida</taxon>
        <taxon>Acari</taxon>
        <taxon>Parasitiformes</taxon>
        <taxon>Ixodida</taxon>
        <taxon>Ixodoidea</taxon>
        <taxon>Ixodidae</taxon>
        <taxon>Ixodinae</taxon>
        <taxon>Ixodes</taxon>
    </lineage>
</organism>
<accession>B7PTX7</accession>
<evidence type="ECO:0000313" key="3">
    <source>
        <dbReference type="Proteomes" id="UP000001555"/>
    </source>
</evidence>
<name>B7PTX7_IXOSC</name>
<dbReference type="AlphaFoldDB" id="B7PTX7"/>
<dbReference type="VEuPathDB" id="VectorBase:ISCW019958"/>
<dbReference type="EMBL" id="ABJB010348178">
    <property type="status" value="NOT_ANNOTATED_CDS"/>
    <property type="molecule type" value="Genomic_DNA"/>
</dbReference>
<protein>
    <submittedName>
        <fullName evidence="1 2">Uncharacterized protein</fullName>
    </submittedName>
</protein>
<sequence length="129" mass="13763">MRQTPSPAYHCVQPMPVPKASRATANTRCPRAVRAAEFARGTHTSPKAITSGSGRGSSRLARCSVGIRHRAGTAGVASVLAATQVGPRLERVPFRCPPDFVTLARTNAAQRVNTFLRGSFRASVYSTRA</sequence>
<gene>
    <name evidence="1" type="ORF">IscW_ISCW019958</name>
</gene>
<reference evidence="2" key="2">
    <citation type="submission" date="2020-05" db="UniProtKB">
        <authorList>
            <consortium name="EnsemblMetazoa"/>
        </authorList>
    </citation>
    <scope>IDENTIFICATION</scope>
    <source>
        <strain evidence="2">wikel</strain>
    </source>
</reference>
<dbReference type="HOGENOM" id="CLU_1951151_0_0_1"/>
<dbReference type="InParanoid" id="B7PTX7"/>
<keyword evidence="3" id="KW-1185">Reference proteome</keyword>
<dbReference type="EnsemblMetazoa" id="ISCW019958-RA">
    <property type="protein sequence ID" value="ISCW019958-PA"/>
    <property type="gene ID" value="ISCW019958"/>
</dbReference>
<dbReference type="VEuPathDB" id="VectorBase:ISCI019958"/>
<evidence type="ECO:0000313" key="2">
    <source>
        <dbReference type="EnsemblMetazoa" id="ISCW019958-PA"/>
    </source>
</evidence>
<proteinExistence type="predicted"/>
<dbReference type="EMBL" id="DS789119">
    <property type="protein sequence ID" value="EEC10049.1"/>
    <property type="molecule type" value="Genomic_DNA"/>
</dbReference>
<dbReference type="Proteomes" id="UP000001555">
    <property type="component" value="Unassembled WGS sequence"/>
</dbReference>
<dbReference type="PaxDb" id="6945-B7PTX7"/>